<evidence type="ECO:0000256" key="1">
    <source>
        <dbReference type="SAM" id="Phobius"/>
    </source>
</evidence>
<protein>
    <recommendedName>
        <fullName evidence="2">Phosphatidic acid phosphatase type 2/haloperoxidase domain-containing protein</fullName>
    </recommendedName>
</protein>
<dbReference type="InterPro" id="IPR000326">
    <property type="entry name" value="PAP2/HPO"/>
</dbReference>
<name>A0A1F7UM15_9BACT</name>
<feature type="transmembrane region" description="Helical" evidence="1">
    <location>
        <begin position="191"/>
        <end position="209"/>
    </location>
</feature>
<feature type="domain" description="Phosphatidic acid phosphatase type 2/haloperoxidase" evidence="2">
    <location>
        <begin position="98"/>
        <end position="206"/>
    </location>
</feature>
<evidence type="ECO:0000313" key="4">
    <source>
        <dbReference type="Proteomes" id="UP000176604"/>
    </source>
</evidence>
<proteinExistence type="predicted"/>
<dbReference type="InterPro" id="IPR036938">
    <property type="entry name" value="PAP2/HPO_sf"/>
</dbReference>
<dbReference type="SUPFAM" id="SSF48317">
    <property type="entry name" value="Acid phosphatase/Vanadium-dependent haloperoxidase"/>
    <property type="match status" value="1"/>
</dbReference>
<evidence type="ECO:0000313" key="3">
    <source>
        <dbReference type="EMBL" id="OGL79326.1"/>
    </source>
</evidence>
<reference evidence="3 4" key="1">
    <citation type="journal article" date="2016" name="Nat. Commun.">
        <title>Thousands of microbial genomes shed light on interconnected biogeochemical processes in an aquifer system.</title>
        <authorList>
            <person name="Anantharaman K."/>
            <person name="Brown C.T."/>
            <person name="Hug L.A."/>
            <person name="Sharon I."/>
            <person name="Castelle C.J."/>
            <person name="Probst A.J."/>
            <person name="Thomas B.C."/>
            <person name="Singh A."/>
            <person name="Wilkins M.J."/>
            <person name="Karaoz U."/>
            <person name="Brodie E.L."/>
            <person name="Williams K.H."/>
            <person name="Hubbard S.S."/>
            <person name="Banfield J.F."/>
        </authorList>
    </citation>
    <scope>NUCLEOTIDE SEQUENCE [LARGE SCALE GENOMIC DNA]</scope>
</reference>
<evidence type="ECO:0000259" key="2">
    <source>
        <dbReference type="SMART" id="SM00014"/>
    </source>
</evidence>
<dbReference type="EMBL" id="MGEF01000012">
    <property type="protein sequence ID" value="OGL79326.1"/>
    <property type="molecule type" value="Genomic_DNA"/>
</dbReference>
<dbReference type="Pfam" id="PF01569">
    <property type="entry name" value="PAP2"/>
    <property type="match status" value="1"/>
</dbReference>
<dbReference type="Proteomes" id="UP000176604">
    <property type="component" value="Unassembled WGS sequence"/>
</dbReference>
<keyword evidence="1" id="KW-0472">Membrane</keyword>
<dbReference type="PANTHER" id="PTHR14969">
    <property type="entry name" value="SPHINGOSINE-1-PHOSPHATE PHOSPHOHYDROLASE"/>
    <property type="match status" value="1"/>
</dbReference>
<dbReference type="PANTHER" id="PTHR14969:SF13">
    <property type="entry name" value="AT30094P"/>
    <property type="match status" value="1"/>
</dbReference>
<dbReference type="SMART" id="SM00014">
    <property type="entry name" value="acidPPc"/>
    <property type="match status" value="1"/>
</dbReference>
<dbReference type="AlphaFoldDB" id="A0A1F7UM15"/>
<feature type="transmembrane region" description="Helical" evidence="1">
    <location>
        <begin position="30"/>
        <end position="52"/>
    </location>
</feature>
<comment type="caution">
    <text evidence="3">The sequence shown here is derived from an EMBL/GenBank/DDBJ whole genome shotgun (WGS) entry which is preliminary data.</text>
</comment>
<keyword evidence="1" id="KW-1133">Transmembrane helix</keyword>
<organism evidence="3 4">
    <name type="scientific">Candidatus Uhrbacteria bacterium RIFCSPHIGHO2_12_FULL_54_23</name>
    <dbReference type="NCBI Taxonomy" id="1802397"/>
    <lineage>
        <taxon>Bacteria</taxon>
        <taxon>Candidatus Uhriibacteriota</taxon>
    </lineage>
</organism>
<accession>A0A1F7UM15</accession>
<keyword evidence="1" id="KW-0812">Transmembrane</keyword>
<sequence>MIWFATVRQFDFQLFQQINGWAGRWAWLDAAGIFAAVYVIWLIGLIALVPFVRRAKARESAGEAFPPARRSWFFPSGMPALAPAVLQPDIGHARWTDFLVVVAAPVVAFCARLGVGEWIGRLRPYEHDGVARLLVANLAESSFPSSHAAVSFALAGAVYAVSPLRGALLTVAALVVAWGRVFVGVHYPSDVIGGALLGLISAFVARMFIRFLQVAHQQKSQFQNPNVK</sequence>
<dbReference type="STRING" id="1802397.A3J43_03710"/>
<gene>
    <name evidence="3" type="ORF">A3J43_03710</name>
</gene>
<dbReference type="Gene3D" id="1.20.144.10">
    <property type="entry name" value="Phosphatidic acid phosphatase type 2/haloperoxidase"/>
    <property type="match status" value="1"/>
</dbReference>